<reference evidence="3" key="1">
    <citation type="journal article" date="2021" name="Nat. Commun.">
        <title>Genetic determinants of endophytism in the Arabidopsis root mycobiome.</title>
        <authorList>
            <person name="Mesny F."/>
            <person name="Miyauchi S."/>
            <person name="Thiergart T."/>
            <person name="Pickel B."/>
            <person name="Atanasova L."/>
            <person name="Karlsson M."/>
            <person name="Huettel B."/>
            <person name="Barry K.W."/>
            <person name="Haridas S."/>
            <person name="Chen C."/>
            <person name="Bauer D."/>
            <person name="Andreopoulos W."/>
            <person name="Pangilinan J."/>
            <person name="LaButti K."/>
            <person name="Riley R."/>
            <person name="Lipzen A."/>
            <person name="Clum A."/>
            <person name="Drula E."/>
            <person name="Henrissat B."/>
            <person name="Kohler A."/>
            <person name="Grigoriev I.V."/>
            <person name="Martin F.M."/>
            <person name="Hacquard S."/>
        </authorList>
    </citation>
    <scope>NUCLEOTIDE SEQUENCE</scope>
    <source>
        <strain evidence="3">MPI-CAGE-AT-0147</strain>
    </source>
</reference>
<dbReference type="InterPro" id="IPR040233">
    <property type="entry name" value="CCD97-like_C"/>
</dbReference>
<sequence>MPWTRQTKPDGFEQPVPWEPKSPTRAAQIQAQNRRREYLVRNATYFDSLEHELADPVLYERLVKRFQTPAEREAEGKAKGYGRTLEAALERGESKVSGVPQASKPAANDEEATDIALDRSWAHPATDKVHGQQQWRDFLEDRFVHGKDEDFDYSAIDVNEEFDTLARKDAEDAWFDDEEPGWVEDVGAPNTEKAADKRNGETGVQDY</sequence>
<dbReference type="EMBL" id="JAGMUV010000001">
    <property type="protein sequence ID" value="KAH7176707.1"/>
    <property type="molecule type" value="Genomic_DNA"/>
</dbReference>
<dbReference type="InterPro" id="IPR018613">
    <property type="entry name" value="Ccdc97-like"/>
</dbReference>
<comment type="caution">
    <text evidence="3">The sequence shown here is derived from an EMBL/GenBank/DDBJ whole genome shotgun (WGS) entry which is preliminary data.</text>
</comment>
<evidence type="ECO:0000313" key="3">
    <source>
        <dbReference type="EMBL" id="KAH7176707.1"/>
    </source>
</evidence>
<proteinExistence type="predicted"/>
<gene>
    <name evidence="3" type="ORF">EDB81DRAFT_773411</name>
</gene>
<feature type="region of interest" description="Disordered" evidence="1">
    <location>
        <begin position="179"/>
        <end position="207"/>
    </location>
</feature>
<feature type="region of interest" description="Disordered" evidence="1">
    <location>
        <begin position="1"/>
        <end position="32"/>
    </location>
</feature>
<keyword evidence="4" id="KW-1185">Reference proteome</keyword>
<feature type="region of interest" description="Disordered" evidence="1">
    <location>
        <begin position="91"/>
        <end position="115"/>
    </location>
</feature>
<organism evidence="3 4">
    <name type="scientific">Dactylonectria macrodidyma</name>
    <dbReference type="NCBI Taxonomy" id="307937"/>
    <lineage>
        <taxon>Eukaryota</taxon>
        <taxon>Fungi</taxon>
        <taxon>Dikarya</taxon>
        <taxon>Ascomycota</taxon>
        <taxon>Pezizomycotina</taxon>
        <taxon>Sordariomycetes</taxon>
        <taxon>Hypocreomycetidae</taxon>
        <taxon>Hypocreales</taxon>
        <taxon>Nectriaceae</taxon>
        <taxon>Dactylonectria</taxon>
    </lineage>
</organism>
<dbReference type="AlphaFoldDB" id="A0A9P9FUW7"/>
<evidence type="ECO:0000259" key="2">
    <source>
        <dbReference type="Pfam" id="PF09747"/>
    </source>
</evidence>
<dbReference type="OrthoDB" id="333176at2759"/>
<evidence type="ECO:0000313" key="4">
    <source>
        <dbReference type="Proteomes" id="UP000738349"/>
    </source>
</evidence>
<dbReference type="Pfam" id="PF09747">
    <property type="entry name" value="CCD97-like_C"/>
    <property type="match status" value="2"/>
</dbReference>
<dbReference type="PANTHER" id="PTHR31840:SF1">
    <property type="entry name" value="COILED-COIL DOMAIN-CONTAINING PROTEIN 97"/>
    <property type="match status" value="1"/>
</dbReference>
<protein>
    <recommendedName>
        <fullName evidence="2">CCD97-like C-terminal domain-containing protein</fullName>
    </recommendedName>
</protein>
<name>A0A9P9FUW7_9HYPO</name>
<feature type="domain" description="CCD97-like C-terminal" evidence="2">
    <location>
        <begin position="107"/>
        <end position="178"/>
    </location>
</feature>
<feature type="domain" description="CCD97-like C-terminal" evidence="2">
    <location>
        <begin position="33"/>
        <end position="95"/>
    </location>
</feature>
<dbReference type="PANTHER" id="PTHR31840">
    <property type="entry name" value="COILED-COIL DOMAIN-CONTAINING PROTEIN 97"/>
    <property type="match status" value="1"/>
</dbReference>
<evidence type="ECO:0000256" key="1">
    <source>
        <dbReference type="SAM" id="MobiDB-lite"/>
    </source>
</evidence>
<dbReference type="Proteomes" id="UP000738349">
    <property type="component" value="Unassembled WGS sequence"/>
</dbReference>
<accession>A0A9P9FUW7</accession>